<dbReference type="InterPro" id="IPR013619">
    <property type="entry name" value="DUF1737"/>
</dbReference>
<evidence type="ECO:0000313" key="2">
    <source>
        <dbReference type="EMBL" id="MCV6823600.1"/>
    </source>
</evidence>
<sequence length="67" mass="7474">MKLYRLLTEDDTSAFCHKVTDALNKGWELHGSPSYAFDQANGVMRCAQAVIKEAEGTYTPETKLGQH</sequence>
<gene>
    <name evidence="2" type="ORF">OH136_03450</name>
</gene>
<proteinExistence type="predicted"/>
<protein>
    <submittedName>
        <fullName evidence="2">DUF1737 domain-containing protein</fullName>
    </submittedName>
</protein>
<organism evidence="2 3">
    <name type="scientific">Halocynthiibacter halioticoli</name>
    <dbReference type="NCBI Taxonomy" id="2986804"/>
    <lineage>
        <taxon>Bacteria</taxon>
        <taxon>Pseudomonadati</taxon>
        <taxon>Pseudomonadota</taxon>
        <taxon>Alphaproteobacteria</taxon>
        <taxon>Rhodobacterales</taxon>
        <taxon>Paracoccaceae</taxon>
        <taxon>Halocynthiibacter</taxon>
    </lineage>
</organism>
<accession>A0AAE3IWU7</accession>
<dbReference type="AlphaFoldDB" id="A0AAE3IWU7"/>
<feature type="domain" description="DUF1737" evidence="1">
    <location>
        <begin position="1"/>
        <end position="53"/>
    </location>
</feature>
<dbReference type="EMBL" id="JAOYFC010000001">
    <property type="protein sequence ID" value="MCV6823600.1"/>
    <property type="molecule type" value="Genomic_DNA"/>
</dbReference>
<comment type="caution">
    <text evidence="2">The sequence shown here is derived from an EMBL/GenBank/DDBJ whole genome shotgun (WGS) entry which is preliminary data.</text>
</comment>
<evidence type="ECO:0000259" key="1">
    <source>
        <dbReference type="Pfam" id="PF08410"/>
    </source>
</evidence>
<name>A0AAE3IWU7_9RHOB</name>
<dbReference type="Pfam" id="PF08410">
    <property type="entry name" value="DUF1737"/>
    <property type="match status" value="1"/>
</dbReference>
<evidence type="ECO:0000313" key="3">
    <source>
        <dbReference type="Proteomes" id="UP001208041"/>
    </source>
</evidence>
<dbReference type="Proteomes" id="UP001208041">
    <property type="component" value="Unassembled WGS sequence"/>
</dbReference>
<dbReference type="RefSeq" id="WP_263952440.1">
    <property type="nucleotide sequence ID" value="NZ_JAOYFC010000001.1"/>
</dbReference>
<reference evidence="2" key="1">
    <citation type="submission" date="2022-10" db="EMBL/GenBank/DDBJ databases">
        <authorList>
            <person name="Yue Y."/>
        </authorList>
    </citation>
    <scope>NUCLEOTIDE SEQUENCE</scope>
    <source>
        <strain evidence="2">Z654</strain>
    </source>
</reference>
<keyword evidence="3" id="KW-1185">Reference proteome</keyword>